<accession>A0ABV5YG84</accession>
<evidence type="ECO:0000313" key="3">
    <source>
        <dbReference type="EMBL" id="MFB9834056.1"/>
    </source>
</evidence>
<keyword evidence="2" id="KW-0812">Transmembrane</keyword>
<keyword evidence="4" id="KW-1185">Reference proteome</keyword>
<feature type="transmembrane region" description="Helical" evidence="2">
    <location>
        <begin position="85"/>
        <end position="104"/>
    </location>
</feature>
<organism evidence="3 4">
    <name type="scientific">Actinoallomurus acaciae</name>
    <dbReference type="NCBI Taxonomy" id="502577"/>
    <lineage>
        <taxon>Bacteria</taxon>
        <taxon>Bacillati</taxon>
        <taxon>Actinomycetota</taxon>
        <taxon>Actinomycetes</taxon>
        <taxon>Streptosporangiales</taxon>
        <taxon>Thermomonosporaceae</taxon>
        <taxon>Actinoallomurus</taxon>
    </lineage>
</organism>
<feature type="region of interest" description="Disordered" evidence="1">
    <location>
        <begin position="1"/>
        <end position="58"/>
    </location>
</feature>
<keyword evidence="2" id="KW-0472">Membrane</keyword>
<gene>
    <name evidence="3" type="ORF">ACFFNX_17865</name>
</gene>
<evidence type="ECO:0000256" key="1">
    <source>
        <dbReference type="SAM" id="MobiDB-lite"/>
    </source>
</evidence>
<proteinExistence type="predicted"/>
<keyword evidence="2" id="KW-1133">Transmembrane helix</keyword>
<feature type="compositionally biased region" description="Basic and acidic residues" evidence="1">
    <location>
        <begin position="30"/>
        <end position="58"/>
    </location>
</feature>
<comment type="caution">
    <text evidence="3">The sequence shown here is derived from an EMBL/GenBank/DDBJ whole genome shotgun (WGS) entry which is preliminary data.</text>
</comment>
<sequence>MTELIGGSSADDLDTLPLERTRPDSATSEARVRRTGEDGRVDRHPQHENGDPLDPPGEKARIVLIKEVARLVRARSRTTGDTMRLAALMIVITMCLCAVLWMMAHGTAHMVFAAF</sequence>
<dbReference type="Proteomes" id="UP001589627">
    <property type="component" value="Unassembled WGS sequence"/>
</dbReference>
<dbReference type="EMBL" id="JBHLZP010000119">
    <property type="protein sequence ID" value="MFB9834056.1"/>
    <property type="molecule type" value="Genomic_DNA"/>
</dbReference>
<protein>
    <submittedName>
        <fullName evidence="3">Uncharacterized protein</fullName>
    </submittedName>
</protein>
<reference evidence="3 4" key="1">
    <citation type="submission" date="2024-09" db="EMBL/GenBank/DDBJ databases">
        <authorList>
            <person name="Sun Q."/>
            <person name="Mori K."/>
        </authorList>
    </citation>
    <scope>NUCLEOTIDE SEQUENCE [LARGE SCALE GENOMIC DNA]</scope>
    <source>
        <strain evidence="3 4">TBRC 0563</strain>
    </source>
</reference>
<evidence type="ECO:0000256" key="2">
    <source>
        <dbReference type="SAM" id="Phobius"/>
    </source>
</evidence>
<name>A0ABV5YG84_9ACTN</name>
<dbReference type="RefSeq" id="WP_378202912.1">
    <property type="nucleotide sequence ID" value="NZ_JBHLZP010000119.1"/>
</dbReference>
<evidence type="ECO:0000313" key="4">
    <source>
        <dbReference type="Proteomes" id="UP001589627"/>
    </source>
</evidence>